<reference evidence="7 8" key="1">
    <citation type="submission" date="2019-09" db="EMBL/GenBank/DDBJ databases">
        <title>Genome sequence of Adhaeribacter sp. M2.</title>
        <authorList>
            <person name="Srinivasan S."/>
        </authorList>
    </citation>
    <scope>NUCLEOTIDE SEQUENCE [LARGE SCALE GENOMIC DNA]</scope>
    <source>
        <strain evidence="7 8">M2</strain>
    </source>
</reference>
<name>A0A5N1JAA6_9BACT</name>
<evidence type="ECO:0000256" key="3">
    <source>
        <dbReference type="ARBA" id="ARBA00022989"/>
    </source>
</evidence>
<evidence type="ECO:0000256" key="4">
    <source>
        <dbReference type="ARBA" id="ARBA00023136"/>
    </source>
</evidence>
<comment type="subcellular location">
    <subcellularLocation>
        <location evidence="1">Membrane</location>
        <topology evidence="1">Multi-pass membrane protein</topology>
    </subcellularLocation>
</comment>
<dbReference type="Pfam" id="PF00916">
    <property type="entry name" value="Sulfate_transp"/>
    <property type="match status" value="1"/>
</dbReference>
<protein>
    <submittedName>
        <fullName evidence="7">SulP family inorganic anion transporter</fullName>
    </submittedName>
</protein>
<keyword evidence="8" id="KW-1185">Reference proteome</keyword>
<dbReference type="EMBL" id="VTWT01000001">
    <property type="protein sequence ID" value="KAA9345779.1"/>
    <property type="molecule type" value="Genomic_DNA"/>
</dbReference>
<keyword evidence="3 5" id="KW-1133">Transmembrane helix</keyword>
<evidence type="ECO:0000256" key="1">
    <source>
        <dbReference type="ARBA" id="ARBA00004141"/>
    </source>
</evidence>
<dbReference type="PANTHER" id="PTHR11814">
    <property type="entry name" value="SULFATE TRANSPORTER"/>
    <property type="match status" value="1"/>
</dbReference>
<dbReference type="InterPro" id="IPR036513">
    <property type="entry name" value="STAS_dom_sf"/>
</dbReference>
<proteinExistence type="predicted"/>
<feature type="transmembrane region" description="Helical" evidence="5">
    <location>
        <begin position="347"/>
        <end position="369"/>
    </location>
</feature>
<dbReference type="Pfam" id="PF01740">
    <property type="entry name" value="STAS"/>
    <property type="match status" value="1"/>
</dbReference>
<feature type="transmembrane region" description="Helical" evidence="5">
    <location>
        <begin position="403"/>
        <end position="434"/>
    </location>
</feature>
<evidence type="ECO:0000259" key="6">
    <source>
        <dbReference type="PROSITE" id="PS50801"/>
    </source>
</evidence>
<feature type="transmembrane region" description="Helical" evidence="5">
    <location>
        <begin position="222"/>
        <end position="239"/>
    </location>
</feature>
<feature type="transmembrane region" description="Helical" evidence="5">
    <location>
        <begin position="196"/>
        <end position="215"/>
    </location>
</feature>
<dbReference type="PROSITE" id="PS50801">
    <property type="entry name" value="STAS"/>
    <property type="match status" value="1"/>
</dbReference>
<dbReference type="RefSeq" id="WP_150901922.1">
    <property type="nucleotide sequence ID" value="NZ_VTWT01000001.1"/>
</dbReference>
<dbReference type="InterPro" id="IPR002645">
    <property type="entry name" value="STAS_dom"/>
</dbReference>
<dbReference type="Proteomes" id="UP000326570">
    <property type="component" value="Unassembled WGS sequence"/>
</dbReference>
<dbReference type="InterPro" id="IPR011547">
    <property type="entry name" value="SLC26A/SulP_dom"/>
</dbReference>
<feature type="transmembrane region" description="Helical" evidence="5">
    <location>
        <begin position="147"/>
        <end position="166"/>
    </location>
</feature>
<keyword evidence="2 5" id="KW-0812">Transmembrane</keyword>
<accession>A0A5N1JAA6</accession>
<evidence type="ECO:0000256" key="5">
    <source>
        <dbReference type="SAM" id="Phobius"/>
    </source>
</evidence>
<dbReference type="SUPFAM" id="SSF52091">
    <property type="entry name" value="SpoIIaa-like"/>
    <property type="match status" value="1"/>
</dbReference>
<feature type="domain" description="STAS" evidence="6">
    <location>
        <begin position="458"/>
        <end position="577"/>
    </location>
</feature>
<evidence type="ECO:0000313" key="8">
    <source>
        <dbReference type="Proteomes" id="UP000326570"/>
    </source>
</evidence>
<comment type="caution">
    <text evidence="7">The sequence shown here is derived from an EMBL/GenBank/DDBJ whole genome shotgun (WGS) entry which is preliminary data.</text>
</comment>
<dbReference type="InterPro" id="IPR001902">
    <property type="entry name" value="SLC26A/SulP_fam"/>
</dbReference>
<gene>
    <name evidence="7" type="ORF">F0P94_01460</name>
</gene>
<keyword evidence="4 5" id="KW-0472">Membrane</keyword>
<evidence type="ECO:0000256" key="2">
    <source>
        <dbReference type="ARBA" id="ARBA00022692"/>
    </source>
</evidence>
<dbReference type="GO" id="GO:0055085">
    <property type="term" value="P:transmembrane transport"/>
    <property type="evidence" value="ECO:0007669"/>
    <property type="project" value="InterPro"/>
</dbReference>
<dbReference type="CDD" id="cd07042">
    <property type="entry name" value="STAS_SulP_like_sulfate_transporter"/>
    <property type="match status" value="1"/>
</dbReference>
<organism evidence="7 8">
    <name type="scientific">Adhaeribacter soli</name>
    <dbReference type="NCBI Taxonomy" id="2607655"/>
    <lineage>
        <taxon>Bacteria</taxon>
        <taxon>Pseudomonadati</taxon>
        <taxon>Bacteroidota</taxon>
        <taxon>Cytophagia</taxon>
        <taxon>Cytophagales</taxon>
        <taxon>Hymenobacteraceae</taxon>
        <taxon>Adhaeribacter</taxon>
    </lineage>
</organism>
<feature type="transmembrane region" description="Helical" evidence="5">
    <location>
        <begin position="267"/>
        <end position="290"/>
    </location>
</feature>
<dbReference type="GO" id="GO:0016020">
    <property type="term" value="C:membrane"/>
    <property type="evidence" value="ECO:0007669"/>
    <property type="project" value="UniProtKB-SubCell"/>
</dbReference>
<feature type="transmembrane region" description="Helical" evidence="5">
    <location>
        <begin position="121"/>
        <end position="140"/>
    </location>
</feature>
<sequence length="591" mass="62582">MEEGTTVDKKSAPDDEFNLPGLSVLRDAVQNVSRKVPPRNKLQQDSIAGLTTTVSSLPDGMANGLLAGINPLYGLYACIAGPIVGGLFSSTQLMMITATSASAIMAGQTTGAFPEEERGKMFVLLVVLIGVFQAVLGLLGQGRLIRFVSFSVMTGFLTGISVLLIMSQLPTVTGYEPKGANSIFRIFNLLWNINQVHLPTLGMAALTMLLAILLQKTPVKKFFALIAIAVPSLLVYFLGLGDVKVVQDIGDIGGGFPEPVLPPISDISIDIITGALAVALVILIQGAGVSQNVPNKSGPRKSPSRDFVAQGAANIASGFIHGLPVGGSLGTTAINVLAKAQTRWASILSGIAMTLVVVVFSGIVAYTAMPSLGAMLILAGSRSIKLSDIESTWNSGWKSWPSYLAMIVTFGATLILPIPSAVGIGVLLSAFLYVTQSSTEITLVQLRRRKDGAIEEHQAPKELKENQVTVLNIYGDLFFAGARTLGHVLPKPAGVQNPVVILRLRGRKHLGATLVSVLSEYASQLEAANGRLYLTGISEQVNEEVEHSGKLHLNGPIRAFKAEPVLGLSTHNAVEDAEAWLVEKKGEDKHT</sequence>
<feature type="transmembrane region" description="Helical" evidence="5">
    <location>
        <begin position="73"/>
        <end position="101"/>
    </location>
</feature>
<evidence type="ECO:0000313" key="7">
    <source>
        <dbReference type="EMBL" id="KAA9345779.1"/>
    </source>
</evidence>
<dbReference type="Gene3D" id="3.30.750.24">
    <property type="entry name" value="STAS domain"/>
    <property type="match status" value="1"/>
</dbReference>
<dbReference type="AlphaFoldDB" id="A0A5N1JAA6"/>